<name>T1CS98_9ZZZZ</name>
<reference evidence="2" key="2">
    <citation type="journal article" date="2014" name="ISME J.">
        <title>Microbial stratification in low pH oxic and suboxic macroscopic growths along an acid mine drainage.</title>
        <authorList>
            <person name="Mendez-Garcia C."/>
            <person name="Mesa V."/>
            <person name="Sprenger R.R."/>
            <person name="Richter M."/>
            <person name="Diez M.S."/>
            <person name="Solano J."/>
            <person name="Bargiela R."/>
            <person name="Golyshina O.V."/>
            <person name="Manteca A."/>
            <person name="Ramos J.L."/>
            <person name="Gallego J.R."/>
            <person name="Llorente I."/>
            <person name="Martins Dos Santos V.A."/>
            <person name="Jensen O.N."/>
            <person name="Pelaez A.I."/>
            <person name="Sanchez J."/>
            <person name="Ferrer M."/>
        </authorList>
    </citation>
    <scope>NUCLEOTIDE SEQUENCE</scope>
</reference>
<feature type="domain" description="Glycosyltransferase 2-like" evidence="1">
    <location>
        <begin position="4"/>
        <end position="180"/>
    </location>
</feature>
<accession>T1CS98</accession>
<proteinExistence type="predicted"/>
<comment type="caution">
    <text evidence="2">The sequence shown here is derived from an EMBL/GenBank/DDBJ whole genome shotgun (WGS) entry which is preliminary data.</text>
</comment>
<evidence type="ECO:0000313" key="2">
    <source>
        <dbReference type="EMBL" id="EQD72175.1"/>
    </source>
</evidence>
<gene>
    <name evidence="2" type="ORF">B1B_03968</name>
</gene>
<sequence>MRASMVVPTLNEAGSITMVLRGFRAAAEQANRTIFRDDPIDWEVLVVDGASTDGTGGAAEAEGARVIVERRKGYGRAYRTGFAEASGEIIATSDGDGTYPVEEIPTLVRRLIDERLDFLTGDRLAYVTREAMTTEHRIGNWMLNFSFEVAYHRYVTGPTGTPIHDSQSGLWVFRRSILDRVVLTQDGMAMSEELKIEALTRGFHVLEVPIRYGERLGHPKLSSWRDGVRNGWFLLRKRFYLDREERTAARRAAAR</sequence>
<dbReference type="GO" id="GO:0016740">
    <property type="term" value="F:transferase activity"/>
    <property type="evidence" value="ECO:0007669"/>
    <property type="project" value="UniProtKB-KW"/>
</dbReference>
<reference evidence="2" key="1">
    <citation type="submission" date="2013-08" db="EMBL/GenBank/DDBJ databases">
        <authorList>
            <person name="Mendez C."/>
            <person name="Richter M."/>
            <person name="Ferrer M."/>
            <person name="Sanchez J."/>
        </authorList>
    </citation>
    <scope>NUCLEOTIDE SEQUENCE</scope>
</reference>
<dbReference type="SUPFAM" id="SSF53448">
    <property type="entry name" value="Nucleotide-diphospho-sugar transferases"/>
    <property type="match status" value="1"/>
</dbReference>
<evidence type="ECO:0000259" key="1">
    <source>
        <dbReference type="Pfam" id="PF00535"/>
    </source>
</evidence>
<dbReference type="PANTHER" id="PTHR48090">
    <property type="entry name" value="UNDECAPRENYL-PHOSPHATE 4-DEOXY-4-FORMAMIDO-L-ARABINOSE TRANSFERASE-RELATED"/>
    <property type="match status" value="1"/>
</dbReference>
<dbReference type="InterPro" id="IPR050256">
    <property type="entry name" value="Glycosyltransferase_2"/>
</dbReference>
<dbReference type="InterPro" id="IPR001173">
    <property type="entry name" value="Glyco_trans_2-like"/>
</dbReference>
<keyword evidence="2" id="KW-0808">Transferase</keyword>
<dbReference type="EMBL" id="AUZY01002473">
    <property type="protein sequence ID" value="EQD72175.1"/>
    <property type="molecule type" value="Genomic_DNA"/>
</dbReference>
<dbReference type="PANTHER" id="PTHR48090:SF7">
    <property type="entry name" value="RFBJ PROTEIN"/>
    <property type="match status" value="1"/>
</dbReference>
<dbReference type="Pfam" id="PF00535">
    <property type="entry name" value="Glycos_transf_2"/>
    <property type="match status" value="1"/>
</dbReference>
<dbReference type="AlphaFoldDB" id="T1CS98"/>
<dbReference type="InterPro" id="IPR029044">
    <property type="entry name" value="Nucleotide-diphossugar_trans"/>
</dbReference>
<protein>
    <submittedName>
        <fullName evidence="2">Glycosyl transferase, group 2 family protein</fullName>
    </submittedName>
</protein>
<dbReference type="Gene3D" id="3.90.550.10">
    <property type="entry name" value="Spore Coat Polysaccharide Biosynthesis Protein SpsA, Chain A"/>
    <property type="match status" value="1"/>
</dbReference>
<organism evidence="2">
    <name type="scientific">mine drainage metagenome</name>
    <dbReference type="NCBI Taxonomy" id="410659"/>
    <lineage>
        <taxon>unclassified sequences</taxon>
        <taxon>metagenomes</taxon>
        <taxon>ecological metagenomes</taxon>
    </lineage>
</organism>
<dbReference type="CDD" id="cd04179">
    <property type="entry name" value="DPM_DPG-synthase_like"/>
    <property type="match status" value="1"/>
</dbReference>